<organism evidence="2">
    <name type="scientific">Geoglobus ahangari</name>
    <dbReference type="NCBI Taxonomy" id="113653"/>
    <lineage>
        <taxon>Archaea</taxon>
        <taxon>Methanobacteriati</taxon>
        <taxon>Methanobacteriota</taxon>
        <taxon>Archaeoglobi</taxon>
        <taxon>Archaeoglobales</taxon>
        <taxon>Archaeoglobaceae</taxon>
        <taxon>Geoglobus</taxon>
    </lineage>
</organism>
<evidence type="ECO:0000313" key="2">
    <source>
        <dbReference type="EMBL" id="HGU59433.1"/>
    </source>
</evidence>
<proteinExistence type="predicted"/>
<dbReference type="EMBL" id="DTPI01000006">
    <property type="protein sequence ID" value="HGE65669.1"/>
    <property type="molecule type" value="Genomic_DNA"/>
</dbReference>
<sequence length="75" mass="8712">MTKSLREFEFLKKADFNGLDLFDLDVEEPNAYHFTKGGRTERNAYRKVPQIDEKKCTVFRDNCCGQSPPIPRIVS</sequence>
<evidence type="ECO:0000313" key="1">
    <source>
        <dbReference type="EMBL" id="HGE65669.1"/>
    </source>
</evidence>
<accession>A0A7C4S5L3</accession>
<reference evidence="2" key="1">
    <citation type="journal article" date="2020" name="mSystems">
        <title>Genome- and Community-Level Interaction Insights into Carbon Utilization and Element Cycling Functions of Hydrothermarchaeota in Hydrothermal Sediment.</title>
        <authorList>
            <person name="Zhou Z."/>
            <person name="Liu Y."/>
            <person name="Xu W."/>
            <person name="Pan J."/>
            <person name="Luo Z.H."/>
            <person name="Li M."/>
        </authorList>
    </citation>
    <scope>NUCLEOTIDE SEQUENCE [LARGE SCALE GENOMIC DNA]</scope>
    <source>
        <strain evidence="2">SpSt-62</strain>
        <strain evidence="1">SpSt-97</strain>
    </source>
</reference>
<dbReference type="EMBL" id="DTAK01000032">
    <property type="protein sequence ID" value="HGU59433.1"/>
    <property type="molecule type" value="Genomic_DNA"/>
</dbReference>
<dbReference type="AlphaFoldDB" id="A0A7C4S5L3"/>
<gene>
    <name evidence="2" type="ORF">ENT89_04565</name>
    <name evidence="1" type="ORF">ENX77_00820</name>
</gene>
<name>A0A7C4S5L3_9EURY</name>
<comment type="caution">
    <text evidence="2">The sequence shown here is derived from an EMBL/GenBank/DDBJ whole genome shotgun (WGS) entry which is preliminary data.</text>
</comment>
<protein>
    <submittedName>
        <fullName evidence="2">Uncharacterized protein</fullName>
    </submittedName>
</protein>